<evidence type="ECO:0000256" key="2">
    <source>
        <dbReference type="ARBA" id="ARBA00022448"/>
    </source>
</evidence>
<evidence type="ECO:0000256" key="1">
    <source>
        <dbReference type="ARBA" id="ARBA00004429"/>
    </source>
</evidence>
<keyword evidence="3" id="KW-1003">Cell membrane</keyword>
<comment type="subcellular location">
    <subcellularLocation>
        <location evidence="1">Cell inner membrane</location>
        <topology evidence="1">Multi-pass membrane protein</topology>
    </subcellularLocation>
</comment>
<feature type="transmembrane region" description="Helical" evidence="8">
    <location>
        <begin position="34"/>
        <end position="54"/>
    </location>
</feature>
<evidence type="ECO:0000256" key="6">
    <source>
        <dbReference type="ARBA" id="ARBA00022989"/>
    </source>
</evidence>
<reference evidence="9 10" key="1">
    <citation type="journal article" date="2016" name="Nat. Commun.">
        <title>Thousands of microbial genomes shed light on interconnected biogeochemical processes in an aquifer system.</title>
        <authorList>
            <person name="Anantharaman K."/>
            <person name="Brown C.T."/>
            <person name="Hug L.A."/>
            <person name="Sharon I."/>
            <person name="Castelle C.J."/>
            <person name="Probst A.J."/>
            <person name="Thomas B.C."/>
            <person name="Singh A."/>
            <person name="Wilkins M.J."/>
            <person name="Karaoz U."/>
            <person name="Brodie E.L."/>
            <person name="Williams K.H."/>
            <person name="Hubbard S.S."/>
            <person name="Banfield J.F."/>
        </authorList>
    </citation>
    <scope>NUCLEOTIDE SEQUENCE [LARGE SCALE GENOMIC DNA]</scope>
</reference>
<evidence type="ECO:0000256" key="5">
    <source>
        <dbReference type="ARBA" id="ARBA00022692"/>
    </source>
</evidence>
<evidence type="ECO:0000256" key="7">
    <source>
        <dbReference type="ARBA" id="ARBA00023136"/>
    </source>
</evidence>
<feature type="transmembrane region" description="Helical" evidence="8">
    <location>
        <begin position="5"/>
        <end position="28"/>
    </location>
</feature>
<protein>
    <recommendedName>
        <fullName evidence="11">Amino acid transporter transmembrane domain-containing protein</fullName>
    </recommendedName>
</protein>
<evidence type="ECO:0000256" key="4">
    <source>
        <dbReference type="ARBA" id="ARBA00022519"/>
    </source>
</evidence>
<evidence type="ECO:0008006" key="11">
    <source>
        <dbReference type="Google" id="ProtNLM"/>
    </source>
</evidence>
<feature type="transmembrane region" description="Helical" evidence="8">
    <location>
        <begin position="137"/>
        <end position="160"/>
    </location>
</feature>
<dbReference type="GO" id="GO:0005886">
    <property type="term" value="C:plasma membrane"/>
    <property type="evidence" value="ECO:0007669"/>
    <property type="project" value="UniProtKB-SubCell"/>
</dbReference>
<dbReference type="InterPro" id="IPR018227">
    <property type="entry name" value="Amino_acid_transport_2"/>
</dbReference>
<feature type="transmembrane region" description="Helical" evidence="8">
    <location>
        <begin position="254"/>
        <end position="276"/>
    </location>
</feature>
<gene>
    <name evidence="9" type="ORF">A3A21_00870</name>
</gene>
<dbReference type="EMBL" id="MFKK01000019">
    <property type="protein sequence ID" value="OGG40764.1"/>
    <property type="molecule type" value="Genomic_DNA"/>
</dbReference>
<feature type="transmembrane region" description="Helical" evidence="8">
    <location>
        <begin position="74"/>
        <end position="98"/>
    </location>
</feature>
<evidence type="ECO:0000256" key="8">
    <source>
        <dbReference type="SAM" id="Phobius"/>
    </source>
</evidence>
<sequence length="367" mass="41397">MNIYLLRAVGVLAGTIIGAGMFSLPYVFRQVGMGVGIFYLVFFFAVYAVVHGMYAELICREKGKHEFYALAKKYLSFFAPAIVPLLFFELFFTLVVYLTLAPTFFGMMGGVSSYVAVLFFWLLASGFLFLRSSAFSWFEVFGVFGILFVVAFVFFSGLYAPARNIVSEPFSFPLLFLPLGPLLFAFAGRPAISRVLDIYLKATSLRRRFRLRSALFLGTLIPAVLYVVFVFGMLRFSPDVTEDAFSSLHFLPPLTLWFLGLLGIITILTSYVAIGINIREIFSEDLRVPRFPSAFLVIGIPLFLYLVGFNAFFRVISITGGLFLALEGSLIVFMWLRAFPRHAYRWAGIPLFLVFGASFLYQIYSLF</sequence>
<evidence type="ECO:0000313" key="10">
    <source>
        <dbReference type="Proteomes" id="UP000176996"/>
    </source>
</evidence>
<feature type="transmembrane region" description="Helical" evidence="8">
    <location>
        <begin position="312"/>
        <end position="336"/>
    </location>
</feature>
<keyword evidence="6 8" id="KW-1133">Transmembrane helix</keyword>
<organism evidence="9 10">
    <name type="scientific">Candidatus Jorgensenbacteria bacterium RIFCSPLOWO2_01_FULL_45_25b</name>
    <dbReference type="NCBI Taxonomy" id="1798471"/>
    <lineage>
        <taxon>Bacteria</taxon>
        <taxon>Candidatus Joergenseniibacteriota</taxon>
    </lineage>
</organism>
<name>A0A1F6BUY3_9BACT</name>
<accession>A0A1F6BUY3</accession>
<feature type="transmembrane region" description="Helical" evidence="8">
    <location>
        <begin position="288"/>
        <end position="306"/>
    </location>
</feature>
<feature type="transmembrane region" description="Helical" evidence="8">
    <location>
        <begin position="213"/>
        <end position="234"/>
    </location>
</feature>
<keyword evidence="5 8" id="KW-0812">Transmembrane</keyword>
<comment type="caution">
    <text evidence="9">The sequence shown here is derived from an EMBL/GenBank/DDBJ whole genome shotgun (WGS) entry which is preliminary data.</text>
</comment>
<evidence type="ECO:0000313" key="9">
    <source>
        <dbReference type="EMBL" id="OGG40764.1"/>
    </source>
</evidence>
<dbReference type="GO" id="GO:0015179">
    <property type="term" value="F:L-amino acid transmembrane transporter activity"/>
    <property type="evidence" value="ECO:0007669"/>
    <property type="project" value="TreeGrafter"/>
</dbReference>
<feature type="transmembrane region" description="Helical" evidence="8">
    <location>
        <begin position="343"/>
        <end position="364"/>
    </location>
</feature>
<feature type="transmembrane region" description="Helical" evidence="8">
    <location>
        <begin position="104"/>
        <end position="130"/>
    </location>
</feature>
<proteinExistence type="predicted"/>
<evidence type="ECO:0000256" key="3">
    <source>
        <dbReference type="ARBA" id="ARBA00022475"/>
    </source>
</evidence>
<dbReference type="AlphaFoldDB" id="A0A1F6BUY3"/>
<keyword evidence="2" id="KW-0813">Transport</keyword>
<dbReference type="Proteomes" id="UP000176996">
    <property type="component" value="Unassembled WGS sequence"/>
</dbReference>
<keyword evidence="4" id="KW-0997">Cell inner membrane</keyword>
<feature type="transmembrane region" description="Helical" evidence="8">
    <location>
        <begin position="172"/>
        <end position="192"/>
    </location>
</feature>
<keyword evidence="7 8" id="KW-0472">Membrane</keyword>
<dbReference type="PANTHER" id="PTHR22950">
    <property type="entry name" value="AMINO ACID TRANSPORTER"/>
    <property type="match status" value="1"/>
</dbReference>
<dbReference type="Pfam" id="PF03222">
    <property type="entry name" value="Trp_Tyr_perm"/>
    <property type="match status" value="1"/>
</dbReference>
<dbReference type="STRING" id="1798471.A3A21_00870"/>